<dbReference type="SMART" id="SM00341">
    <property type="entry name" value="HRDC"/>
    <property type="match status" value="1"/>
</dbReference>
<sequence length="672" mass="74155">MLSPDQILEALDPEQREVAQALTGPVCVLAGAGTGKTRAITHRIAYGVRTGVYVPTSVLAVTFTARAAGEMRTRLRELGVVGVQARTFHAAALKQLSYFWPKVIGGAPPRIMEHKSQAVAEAARRLGLEVDRVAVRDLATEVEWAKVSMITPEQYEQAALAIDRPAPVGFDHRSVARLLTSYEEVKEMRSVIDFEDVLLLLGGIFQEHPQVAREVRDQYRRFVVDEYQDVSPLQQFVLEQWLGERRELCVVGDPSQTIYSFTGATPYHLLSFAKKHREAQVIRLVRDYRSTPQIVALANGLLVSAPKKASFPVLELVSQRESGKQVTFAQYSDDAAEAASIAARIKRKLAGGTKAGDIAILYRTNAQSEAFENALSDAGVSYLVRGGDRFFARKDVRDTMILLRGAARGADPEVPLSQHVSGVLSSLGWSSTAPSGRGAARERWDALNALLNMAIELEQKFNSTLSDFIADLDDRARNQHAPAVDGVTLASLHAAKGLEWDVVFLAGLSEGLMPISLAETEEAVAEERRLLYVGITRAKLELELSYSQSRNGSARSPRSMSRFLKGIWPNTSAPHTQHGGKSRFLGRDIPMPGDLDEKLYAELVRWRDEQARIAEVTKSSVMPNAILQRVATLRPASIEQLLTVKSVGQDRASRWGEEILELVRGHMEKNFQ</sequence>
<dbReference type="SUPFAM" id="SSF47819">
    <property type="entry name" value="HRDC-like"/>
    <property type="match status" value="1"/>
</dbReference>
<dbReference type="SUPFAM" id="SSF52540">
    <property type="entry name" value="P-loop containing nucleoside triphosphate hydrolases"/>
    <property type="match status" value="1"/>
</dbReference>
<dbReference type="InterPro" id="IPR014016">
    <property type="entry name" value="UvrD-like_ATP-bd"/>
</dbReference>
<evidence type="ECO:0000256" key="5">
    <source>
        <dbReference type="ARBA" id="ARBA00022840"/>
    </source>
</evidence>
<feature type="domain" description="UvrD-like helicase ATP-binding" evidence="12">
    <location>
        <begin position="9"/>
        <end position="291"/>
    </location>
</feature>
<reference evidence="15" key="1">
    <citation type="journal article" date="2019" name="Int. J. Syst. Evol. Microbiol.">
        <title>The Global Catalogue of Microorganisms (GCM) 10K type strain sequencing project: providing services to taxonomists for standard genome sequencing and annotation.</title>
        <authorList>
            <consortium name="The Broad Institute Genomics Platform"/>
            <consortium name="The Broad Institute Genome Sequencing Center for Infectious Disease"/>
            <person name="Wu L."/>
            <person name="Ma J."/>
        </authorList>
    </citation>
    <scope>NUCLEOTIDE SEQUENCE [LARGE SCALE GENOMIC DNA]</scope>
    <source>
        <strain evidence="15">KCTC 33576</strain>
    </source>
</reference>
<comment type="caution">
    <text evidence="14">The sequence shown here is derived from an EMBL/GenBank/DDBJ whole genome shotgun (WGS) entry which is preliminary data.</text>
</comment>
<dbReference type="GO" id="GO:0004386">
    <property type="term" value="F:helicase activity"/>
    <property type="evidence" value="ECO:0007669"/>
    <property type="project" value="UniProtKB-KW"/>
</dbReference>
<dbReference type="PROSITE" id="PS50967">
    <property type="entry name" value="HRDC"/>
    <property type="match status" value="1"/>
</dbReference>
<dbReference type="Gene3D" id="1.10.486.10">
    <property type="entry name" value="PCRA, domain 4"/>
    <property type="match status" value="2"/>
</dbReference>
<dbReference type="InterPro" id="IPR044876">
    <property type="entry name" value="HRDC_dom_sf"/>
</dbReference>
<evidence type="ECO:0000256" key="9">
    <source>
        <dbReference type="ARBA" id="ARBA00048988"/>
    </source>
</evidence>
<evidence type="ECO:0000256" key="4">
    <source>
        <dbReference type="ARBA" id="ARBA00022806"/>
    </source>
</evidence>
<dbReference type="PROSITE" id="PS51217">
    <property type="entry name" value="UVRD_HELICASE_CTER"/>
    <property type="match status" value="1"/>
</dbReference>
<dbReference type="PANTHER" id="PTHR11070:SF69">
    <property type="entry name" value="ATP-DEPENDENT DNA HELICASE UVRD2"/>
    <property type="match status" value="1"/>
</dbReference>
<keyword evidence="3 10" id="KW-0378">Hydrolase</keyword>
<dbReference type="Gene3D" id="1.10.150.80">
    <property type="entry name" value="HRDC domain"/>
    <property type="match status" value="1"/>
</dbReference>
<name>A0ABW5XGK4_9MICO</name>
<dbReference type="Gene3D" id="3.40.50.300">
    <property type="entry name" value="P-loop containing nucleotide triphosphate hydrolases"/>
    <property type="match status" value="3"/>
</dbReference>
<proteinExistence type="inferred from homology"/>
<keyword evidence="4 10" id="KW-0347">Helicase</keyword>
<evidence type="ECO:0000256" key="8">
    <source>
        <dbReference type="ARBA" id="ARBA00034808"/>
    </source>
</evidence>
<dbReference type="Pfam" id="PF13361">
    <property type="entry name" value="UvrD_C"/>
    <property type="match status" value="2"/>
</dbReference>
<gene>
    <name evidence="14" type="ORF">ACFSYH_09725</name>
</gene>
<evidence type="ECO:0000256" key="1">
    <source>
        <dbReference type="ARBA" id="ARBA00009922"/>
    </source>
</evidence>
<feature type="domain" description="HRDC" evidence="11">
    <location>
        <begin position="593"/>
        <end position="672"/>
    </location>
</feature>
<dbReference type="EMBL" id="JBHUOP010000004">
    <property type="protein sequence ID" value="MFD2840848.1"/>
    <property type="molecule type" value="Genomic_DNA"/>
</dbReference>
<keyword evidence="6" id="KW-0413">Isomerase</keyword>
<keyword evidence="2 10" id="KW-0547">Nucleotide-binding</keyword>
<organism evidence="14 15">
    <name type="scientific">Populibacterium corticicola</name>
    <dbReference type="NCBI Taxonomy" id="1812826"/>
    <lineage>
        <taxon>Bacteria</taxon>
        <taxon>Bacillati</taxon>
        <taxon>Actinomycetota</taxon>
        <taxon>Actinomycetes</taxon>
        <taxon>Micrococcales</taxon>
        <taxon>Jonesiaceae</taxon>
        <taxon>Populibacterium</taxon>
    </lineage>
</organism>
<dbReference type="InterPro" id="IPR010997">
    <property type="entry name" value="HRDC-like_sf"/>
</dbReference>
<feature type="binding site" evidence="10">
    <location>
        <begin position="30"/>
        <end position="37"/>
    </location>
    <ligand>
        <name>ATP</name>
        <dbReference type="ChEBI" id="CHEBI:30616"/>
    </ligand>
</feature>
<evidence type="ECO:0000313" key="14">
    <source>
        <dbReference type="EMBL" id="MFD2840848.1"/>
    </source>
</evidence>
<evidence type="ECO:0000256" key="2">
    <source>
        <dbReference type="ARBA" id="ARBA00022741"/>
    </source>
</evidence>
<comment type="catalytic activity">
    <reaction evidence="9">
        <text>ATP + H2O = ADP + phosphate + H(+)</text>
        <dbReference type="Rhea" id="RHEA:13065"/>
        <dbReference type="ChEBI" id="CHEBI:15377"/>
        <dbReference type="ChEBI" id="CHEBI:15378"/>
        <dbReference type="ChEBI" id="CHEBI:30616"/>
        <dbReference type="ChEBI" id="CHEBI:43474"/>
        <dbReference type="ChEBI" id="CHEBI:456216"/>
        <dbReference type="EC" id="5.6.2.4"/>
    </reaction>
</comment>
<evidence type="ECO:0000256" key="7">
    <source>
        <dbReference type="ARBA" id="ARBA00034617"/>
    </source>
</evidence>
<evidence type="ECO:0000256" key="6">
    <source>
        <dbReference type="ARBA" id="ARBA00023235"/>
    </source>
</evidence>
<dbReference type="InterPro" id="IPR027417">
    <property type="entry name" value="P-loop_NTPase"/>
</dbReference>
<dbReference type="InterPro" id="IPR000212">
    <property type="entry name" value="DNA_helicase_UvrD/REP"/>
</dbReference>
<dbReference type="CDD" id="cd17932">
    <property type="entry name" value="DEXQc_UvrD"/>
    <property type="match status" value="1"/>
</dbReference>
<evidence type="ECO:0000259" key="13">
    <source>
        <dbReference type="PROSITE" id="PS51217"/>
    </source>
</evidence>
<dbReference type="InterPro" id="IPR013986">
    <property type="entry name" value="DExx_box_DNA_helicase_dom_sf"/>
</dbReference>
<dbReference type="PROSITE" id="PS51198">
    <property type="entry name" value="UVRD_HELICASE_ATP_BIND"/>
    <property type="match status" value="1"/>
</dbReference>
<keyword evidence="15" id="KW-1185">Reference proteome</keyword>
<evidence type="ECO:0000259" key="11">
    <source>
        <dbReference type="PROSITE" id="PS50967"/>
    </source>
</evidence>
<evidence type="ECO:0000256" key="3">
    <source>
        <dbReference type="ARBA" id="ARBA00022801"/>
    </source>
</evidence>
<evidence type="ECO:0000313" key="15">
    <source>
        <dbReference type="Proteomes" id="UP001597391"/>
    </source>
</evidence>
<dbReference type="Proteomes" id="UP001597391">
    <property type="component" value="Unassembled WGS sequence"/>
</dbReference>
<protein>
    <recommendedName>
        <fullName evidence="8">DNA 3'-5' helicase</fullName>
        <ecNumber evidence="8">5.6.2.4</ecNumber>
    </recommendedName>
</protein>
<evidence type="ECO:0000259" key="12">
    <source>
        <dbReference type="PROSITE" id="PS51198"/>
    </source>
</evidence>
<dbReference type="EC" id="5.6.2.4" evidence="8"/>
<dbReference type="InterPro" id="IPR014017">
    <property type="entry name" value="DNA_helicase_UvrD-like_C"/>
</dbReference>
<accession>A0ABW5XGK4</accession>
<dbReference type="Pfam" id="PF00580">
    <property type="entry name" value="UvrD-helicase"/>
    <property type="match status" value="1"/>
</dbReference>
<dbReference type="Pfam" id="PF00570">
    <property type="entry name" value="HRDC"/>
    <property type="match status" value="1"/>
</dbReference>
<feature type="domain" description="UvrD-like helicase C-terminal" evidence="13">
    <location>
        <begin position="292"/>
        <end position="540"/>
    </location>
</feature>
<comment type="similarity">
    <text evidence="1">Belongs to the helicase family. UvrD subfamily.</text>
</comment>
<dbReference type="InterPro" id="IPR002121">
    <property type="entry name" value="HRDC_dom"/>
</dbReference>
<dbReference type="Gene3D" id="1.10.10.160">
    <property type="match status" value="1"/>
</dbReference>
<evidence type="ECO:0000256" key="10">
    <source>
        <dbReference type="PROSITE-ProRule" id="PRU00560"/>
    </source>
</evidence>
<keyword evidence="5 10" id="KW-0067">ATP-binding</keyword>
<comment type="catalytic activity">
    <reaction evidence="7">
        <text>Couples ATP hydrolysis with the unwinding of duplex DNA by translocating in the 3'-5' direction.</text>
        <dbReference type="EC" id="5.6.2.4"/>
    </reaction>
</comment>
<dbReference type="PANTHER" id="PTHR11070">
    <property type="entry name" value="UVRD / RECB / PCRA DNA HELICASE FAMILY MEMBER"/>
    <property type="match status" value="1"/>
</dbReference>